<dbReference type="InterPro" id="IPR043504">
    <property type="entry name" value="Peptidase_S1_PA_chymotrypsin"/>
</dbReference>
<organism evidence="1 2">
    <name type="scientific">Lepisosteus oculatus</name>
    <name type="common">Spotted gar</name>
    <dbReference type="NCBI Taxonomy" id="7918"/>
    <lineage>
        <taxon>Eukaryota</taxon>
        <taxon>Metazoa</taxon>
        <taxon>Chordata</taxon>
        <taxon>Craniata</taxon>
        <taxon>Vertebrata</taxon>
        <taxon>Euteleostomi</taxon>
        <taxon>Actinopterygii</taxon>
        <taxon>Neopterygii</taxon>
        <taxon>Holostei</taxon>
        <taxon>Semionotiformes</taxon>
        <taxon>Lepisosteidae</taxon>
        <taxon>Lepisosteus</taxon>
    </lineage>
</organism>
<dbReference type="Proteomes" id="UP000018468">
    <property type="component" value="Linkage group LG9"/>
</dbReference>
<protein>
    <submittedName>
        <fullName evidence="1">Protein FAM111A-like</fullName>
    </submittedName>
</protein>
<dbReference type="GeneTree" id="ENSGT00390000005182"/>
<dbReference type="eggNOG" id="ENOG502RN3C">
    <property type="taxonomic scope" value="Eukaryota"/>
</dbReference>
<dbReference type="GO" id="GO:0000785">
    <property type="term" value="C:chromatin"/>
    <property type="evidence" value="ECO:0000318"/>
    <property type="project" value="GO_Central"/>
</dbReference>
<evidence type="ECO:0000313" key="2">
    <source>
        <dbReference type="Proteomes" id="UP000018468"/>
    </source>
</evidence>
<dbReference type="STRING" id="7918.ENSLOCP00000008489"/>
<name>W5MJD0_LEPOC</name>
<proteinExistence type="predicted"/>
<reference evidence="1" key="3">
    <citation type="submission" date="2025-09" db="UniProtKB">
        <authorList>
            <consortium name="Ensembl"/>
        </authorList>
    </citation>
    <scope>IDENTIFICATION</scope>
</reference>
<reference evidence="1" key="2">
    <citation type="submission" date="2025-08" db="UniProtKB">
        <authorList>
            <consortium name="Ensembl"/>
        </authorList>
    </citation>
    <scope>IDENTIFICATION</scope>
</reference>
<dbReference type="Ensembl" id="ENSLOCT00000008499.1">
    <property type="protein sequence ID" value="ENSLOCP00000008489.1"/>
    <property type="gene ID" value="ENSLOCG00000007012.1"/>
</dbReference>
<dbReference type="GO" id="GO:0005634">
    <property type="term" value="C:nucleus"/>
    <property type="evidence" value="ECO:0000318"/>
    <property type="project" value="GO_Central"/>
</dbReference>
<sequence length="496" mass="55850">ATTVAELLPRDLENNQEKDLVLVGQKHLTGMVAAHMPCSFIQEGESFQLEHIPAVKSESRIISHSAKPLKNGRGQGVVFYIKPKGQQKSKVRKVLQNNHLHKKDCKICVYAFEAETVKEALERDGRFLPCVFENCCKLSELLTAKTVELSSRVDKLDGRVFTLLLIVPNGESQHRSTQCCQETPTESKSEGLLHALRSQFEGLIQQLKKREGIRNFSQVARIFREEYGKNTEIFSEVWKSMMLDELSCSVCQIFIEKSPTGTGFCLFDCFILTNAHVVENILYPQSMKLLKKVTVTFQHLEAGCPGEILGTKSELLAYDRDLDYSLLELQSDTGLPSQLLGKFGSLPKRGGICIIGHPDGGIKKKDICSVIELNERKAASSDHIVRNSRYLQIFNNSYLEEINFTALENDQEKLTYNTCFFDGSSGSPVFDGYGRLVAMHTGGYSYRTPSGKQQSIIEYAVSLWAIISSIIKQMIHQLEEVIQTDEEVQMEEEEDQ</sequence>
<dbReference type="SUPFAM" id="SSF50494">
    <property type="entry name" value="Trypsin-like serine proteases"/>
    <property type="match status" value="1"/>
</dbReference>
<evidence type="ECO:0000313" key="1">
    <source>
        <dbReference type="Ensembl" id="ENSLOCP00000008489.1"/>
    </source>
</evidence>
<dbReference type="PANTHER" id="PTHR14389">
    <property type="entry name" value="SI:CH1073-475A24.1"/>
    <property type="match status" value="1"/>
</dbReference>
<dbReference type="Bgee" id="ENSLOCG00000007012">
    <property type="expression patterns" value="Expressed in embryo and 10 other cell types or tissues"/>
</dbReference>
<reference evidence="2" key="1">
    <citation type="submission" date="2011-12" db="EMBL/GenBank/DDBJ databases">
        <title>The Draft Genome of Lepisosteus oculatus.</title>
        <authorList>
            <consortium name="The Broad Institute Genome Assembly &amp; Analysis Group"/>
            <consortium name="Computational R&amp;D Group"/>
            <consortium name="and Sequencing Platform"/>
            <person name="Di Palma F."/>
            <person name="Alfoldi J."/>
            <person name="Johnson J."/>
            <person name="Berlin A."/>
            <person name="Gnerre S."/>
            <person name="Jaffe D."/>
            <person name="MacCallum I."/>
            <person name="Young S."/>
            <person name="Walker B.J."/>
            <person name="Lander E.S."/>
            <person name="Lindblad-Toh K."/>
        </authorList>
    </citation>
    <scope>NUCLEOTIDE SEQUENCE [LARGE SCALE GENOMIC DNA]</scope>
</reference>
<dbReference type="InParanoid" id="W5MJD0"/>
<dbReference type="HOGENOM" id="CLU_029360_0_0_1"/>
<dbReference type="OMA" id="KEGCKLC"/>
<dbReference type="InterPro" id="IPR009003">
    <property type="entry name" value="Peptidase_S1_PA"/>
</dbReference>
<dbReference type="PANTHER" id="PTHR14389:SF3">
    <property type="entry name" value="PROTEIN FAM111A-LIKE"/>
    <property type="match status" value="1"/>
</dbReference>
<dbReference type="GO" id="GO:0006260">
    <property type="term" value="P:DNA replication"/>
    <property type="evidence" value="ECO:0000318"/>
    <property type="project" value="GO_Central"/>
</dbReference>
<dbReference type="Pfam" id="PF13365">
    <property type="entry name" value="Trypsin_2"/>
    <property type="match status" value="1"/>
</dbReference>
<dbReference type="Gene3D" id="2.40.10.10">
    <property type="entry name" value="Trypsin-like serine proteases"/>
    <property type="match status" value="2"/>
</dbReference>
<keyword evidence="2" id="KW-1185">Reference proteome</keyword>
<dbReference type="AlphaFoldDB" id="W5MJD0"/>
<accession>W5MJD0</accession>
<dbReference type="EMBL" id="AHAT01038228">
    <property type="status" value="NOT_ANNOTATED_CDS"/>
    <property type="molecule type" value="Genomic_DNA"/>
</dbReference>